<keyword evidence="2" id="KW-0680">Restriction system</keyword>
<dbReference type="PANTHER" id="PTHR30408">
    <property type="entry name" value="TYPE-1 RESTRICTION ENZYME ECOKI SPECIFICITY PROTEIN"/>
    <property type="match status" value="1"/>
</dbReference>
<dbReference type="InterPro" id="IPR052021">
    <property type="entry name" value="Type-I_RS_S_subunit"/>
</dbReference>
<keyword evidence="3" id="KW-0238">DNA-binding</keyword>
<organism evidence="5">
    <name type="scientific">Treponema denticola H1-T</name>
    <dbReference type="NCBI Taxonomy" id="999431"/>
    <lineage>
        <taxon>Bacteria</taxon>
        <taxon>Pseudomonadati</taxon>
        <taxon>Spirochaetota</taxon>
        <taxon>Spirochaetia</taxon>
        <taxon>Spirochaetales</taxon>
        <taxon>Treponemataceae</taxon>
        <taxon>Treponema</taxon>
    </lineage>
</organism>
<dbReference type="SUPFAM" id="SSF116734">
    <property type="entry name" value="DNA methylase specificity domain"/>
    <property type="match status" value="2"/>
</dbReference>
<dbReference type="Pfam" id="PF01420">
    <property type="entry name" value="Methylase_S"/>
    <property type="match status" value="2"/>
</dbReference>
<accession>M2AXL9</accession>
<proteinExistence type="inferred from homology"/>
<dbReference type="GO" id="GO:0009307">
    <property type="term" value="P:DNA restriction-modification system"/>
    <property type="evidence" value="ECO:0007669"/>
    <property type="project" value="UniProtKB-KW"/>
</dbReference>
<dbReference type="PANTHER" id="PTHR30408:SF12">
    <property type="entry name" value="TYPE I RESTRICTION ENZYME MJAVIII SPECIFICITY SUBUNIT"/>
    <property type="match status" value="1"/>
</dbReference>
<dbReference type="AlphaFoldDB" id="M2AXL9"/>
<gene>
    <name evidence="5" type="ORF">HMPREF9725_02516</name>
</gene>
<dbReference type="Gene3D" id="3.90.220.20">
    <property type="entry name" value="DNA methylase specificity domains"/>
    <property type="match status" value="2"/>
</dbReference>
<feature type="domain" description="Type I restriction modification DNA specificity" evidence="4">
    <location>
        <begin position="119"/>
        <end position="220"/>
    </location>
</feature>
<evidence type="ECO:0000256" key="1">
    <source>
        <dbReference type="ARBA" id="ARBA00010923"/>
    </source>
</evidence>
<dbReference type="PATRIC" id="fig|999431.4.peg.2606"/>
<dbReference type="RefSeq" id="WP_002689712.1">
    <property type="nucleotide sequence ID" value="NZ_CM001794.1"/>
</dbReference>
<reference evidence="5" key="1">
    <citation type="submission" date="2012-01" db="EMBL/GenBank/DDBJ databases">
        <title>The Genome Sequence of Treponema denticola H1-T.</title>
        <authorList>
            <consortium name="The Broad Institute Genome Sequencing Platform"/>
            <person name="Earl A."/>
            <person name="Ward D."/>
            <person name="Feldgarden M."/>
            <person name="Gevers D."/>
            <person name="Blanton J.M."/>
            <person name="Fenno C.J."/>
            <person name="Baranova O.V."/>
            <person name="Mathney J."/>
            <person name="Dewhirst F.E."/>
            <person name="Izard J."/>
            <person name="Young S.K."/>
            <person name="Zeng Q."/>
            <person name="Gargeya S."/>
            <person name="Fitzgerald M."/>
            <person name="Haas B."/>
            <person name="Abouelleil A."/>
            <person name="Alvarado L."/>
            <person name="Arachchi H.M."/>
            <person name="Berlin A."/>
            <person name="Chapman S.B."/>
            <person name="Gearin G."/>
            <person name="Goldberg J."/>
            <person name="Griggs A."/>
            <person name="Gujja S."/>
            <person name="Hansen M."/>
            <person name="Heiman D."/>
            <person name="Howarth C."/>
            <person name="Larimer J."/>
            <person name="Lui A."/>
            <person name="MacDonald P.J.P."/>
            <person name="McCowen C."/>
            <person name="Montmayeur A."/>
            <person name="Murphy C."/>
            <person name="Neiman D."/>
            <person name="Pearson M."/>
            <person name="Priest M."/>
            <person name="Roberts A."/>
            <person name="Saif S."/>
            <person name="Shea T."/>
            <person name="Sisk P."/>
            <person name="Stolte C."/>
            <person name="Sykes S."/>
            <person name="Wortman J."/>
            <person name="Nusbaum C."/>
            <person name="Birren B."/>
        </authorList>
    </citation>
    <scope>NUCLEOTIDE SEQUENCE [LARGE SCALE GENOMIC DNA]</scope>
    <source>
        <strain evidence="5">H1-T</strain>
    </source>
</reference>
<evidence type="ECO:0000256" key="2">
    <source>
        <dbReference type="ARBA" id="ARBA00022747"/>
    </source>
</evidence>
<dbReference type="InterPro" id="IPR000055">
    <property type="entry name" value="Restrct_endonuc_typeI_TRD"/>
</dbReference>
<evidence type="ECO:0000259" key="4">
    <source>
        <dbReference type="Pfam" id="PF01420"/>
    </source>
</evidence>
<comment type="caution">
    <text evidence="5">The sequence shown here is derived from an EMBL/GenBank/DDBJ whole genome shotgun (WGS) entry which is preliminary data.</text>
</comment>
<dbReference type="GO" id="GO:0003677">
    <property type="term" value="F:DNA binding"/>
    <property type="evidence" value="ECO:0007669"/>
    <property type="project" value="UniProtKB-KW"/>
</dbReference>
<protein>
    <recommendedName>
        <fullName evidence="4">Type I restriction modification DNA specificity domain-containing protein</fullName>
    </recommendedName>
</protein>
<sequence length="492" mass="56143">MVADNLAVNRFYEETPIENPLSPTSLQYTSVSLSEVQYNKLRLEASAFNLNAKAAKSKVEHCLYGYVHLWGDDGLVKEAFYGNRKKRNYVSRTVIGSQGFIGSSEMLDINPKPVKFLIKSESSQFSVKEGCILLSRSGTIGNVTFVNKTLSKLLVSEHAIRIEPIAFGGYIYSYLKTTIGKTLIKANTFGAVIDEIEPEHLKNIIIPDAPESIKQDIHDLIITSFNLRDQSNDLIENAEKMLYQELQLPPIEELKPTYFDKTVDLRNYTTRLSSLDLRLDCSYHVPLIHLVEKVMTKYSKEIVTIDDISKNIILAGVFKRIYVDKNNGIPFLGGRDITQLNPQVEKYLSKTKHDNRIKQELEVFENYILISDRGTIGKVQIVPKHWERWAVSQNIIKVIPINNDIAGYLYCFLNSDYGQVLIKKEIYGSVIDMIDNNSVSKIKVPLLKNELKQQEINNMVLQANALRYQAYLKEQEAIKMMDDVIEGKIIRF</sequence>
<dbReference type="Proteomes" id="UP000011708">
    <property type="component" value="Chromosome"/>
</dbReference>
<evidence type="ECO:0000313" key="5">
    <source>
        <dbReference type="EMBL" id="EMB28086.1"/>
    </source>
</evidence>
<evidence type="ECO:0000256" key="3">
    <source>
        <dbReference type="ARBA" id="ARBA00023125"/>
    </source>
</evidence>
<dbReference type="EMBL" id="AGDW01000025">
    <property type="protein sequence ID" value="EMB28086.1"/>
    <property type="molecule type" value="Genomic_DNA"/>
</dbReference>
<name>M2AXL9_TREDN</name>
<comment type="similarity">
    <text evidence="1">Belongs to the type-I restriction system S methylase family.</text>
</comment>
<dbReference type="HOGENOM" id="CLU_037003_0_0_12"/>
<feature type="domain" description="Type I restriction modification DNA specificity" evidence="4">
    <location>
        <begin position="323"/>
        <end position="456"/>
    </location>
</feature>
<dbReference type="InterPro" id="IPR044946">
    <property type="entry name" value="Restrct_endonuc_typeI_TRD_sf"/>
</dbReference>